<organism evidence="2">
    <name type="scientific">freshwater metagenome</name>
    <dbReference type="NCBI Taxonomy" id="449393"/>
    <lineage>
        <taxon>unclassified sequences</taxon>
        <taxon>metagenomes</taxon>
        <taxon>ecological metagenomes</taxon>
    </lineage>
</organism>
<gene>
    <name evidence="2" type="ORF">UFOPK3828_00465</name>
</gene>
<feature type="compositionally biased region" description="Polar residues" evidence="1">
    <location>
        <begin position="38"/>
        <end position="47"/>
    </location>
</feature>
<sequence length="47" mass="4727">MLPAVGSSKPAIIRSVVVLPQPEGPSSAKNEPLGIVSDKSSTAVKSP</sequence>
<dbReference type="EMBL" id="CAFBNP010000066">
    <property type="protein sequence ID" value="CAB4952560.1"/>
    <property type="molecule type" value="Genomic_DNA"/>
</dbReference>
<feature type="region of interest" description="Disordered" evidence="1">
    <location>
        <begin position="21"/>
        <end position="47"/>
    </location>
</feature>
<dbReference type="AlphaFoldDB" id="A0A6J7K982"/>
<reference evidence="2" key="1">
    <citation type="submission" date="2020-05" db="EMBL/GenBank/DDBJ databases">
        <authorList>
            <person name="Chiriac C."/>
            <person name="Salcher M."/>
            <person name="Ghai R."/>
            <person name="Kavagutti S V."/>
        </authorList>
    </citation>
    <scope>NUCLEOTIDE SEQUENCE</scope>
</reference>
<evidence type="ECO:0000256" key="1">
    <source>
        <dbReference type="SAM" id="MobiDB-lite"/>
    </source>
</evidence>
<evidence type="ECO:0000313" key="2">
    <source>
        <dbReference type="EMBL" id="CAB4952560.1"/>
    </source>
</evidence>
<proteinExistence type="predicted"/>
<dbReference type="AntiFam" id="ANF00112">
    <property type="entry name" value="Shadow ORF (opposite phnC)"/>
</dbReference>
<name>A0A6J7K982_9ZZZZ</name>
<protein>
    <submittedName>
        <fullName evidence="2">Unannotated protein</fullName>
    </submittedName>
</protein>
<accession>A0A6J7K982</accession>